<feature type="compositionally biased region" description="Basic residues" evidence="1">
    <location>
        <begin position="201"/>
        <end position="212"/>
    </location>
</feature>
<proteinExistence type="predicted"/>
<feature type="region of interest" description="Disordered" evidence="1">
    <location>
        <begin position="1"/>
        <end position="212"/>
    </location>
</feature>
<evidence type="ECO:0000313" key="2">
    <source>
        <dbReference type="EMBL" id="CAA9322799.1"/>
    </source>
</evidence>
<feature type="non-terminal residue" evidence="2">
    <location>
        <position position="1"/>
    </location>
</feature>
<feature type="non-terminal residue" evidence="2">
    <location>
        <position position="212"/>
    </location>
</feature>
<feature type="compositionally biased region" description="Low complexity" evidence="1">
    <location>
        <begin position="81"/>
        <end position="101"/>
    </location>
</feature>
<gene>
    <name evidence="2" type="ORF">AVDCRST_MAG61-2376</name>
</gene>
<dbReference type="AlphaFoldDB" id="A0A6J4L9H2"/>
<evidence type="ECO:0000256" key="1">
    <source>
        <dbReference type="SAM" id="MobiDB-lite"/>
    </source>
</evidence>
<sequence length="212" mass="21371">GALRRPAPAPDGASLRPGPAGSRGGTGGRADCRAAGAVGRVQPGGVAAGAHRAGGAGHLLGGDGRRTDPLAGRPPDRPRAGGRVDQPGGLPGPLRRAGQGLVRPGPGALVGAVLVRRRGDGGHVGSAERGRRRPRSLLLRRPADPGGRRPDRVRGARGPVERGHDQPRLPGPGGRPGRLRASAPPPPGGARAPRPVGTATRRTRRRAAGPRL</sequence>
<name>A0A6J4L9H2_9ACTN</name>
<reference evidence="2" key="1">
    <citation type="submission" date="2020-02" db="EMBL/GenBank/DDBJ databases">
        <authorList>
            <person name="Meier V. D."/>
        </authorList>
    </citation>
    <scope>NUCLEOTIDE SEQUENCE</scope>
    <source>
        <strain evidence="2">AVDCRST_MAG61</strain>
    </source>
</reference>
<feature type="compositionally biased region" description="Basic and acidic residues" evidence="1">
    <location>
        <begin position="141"/>
        <end position="167"/>
    </location>
</feature>
<organism evidence="2">
    <name type="scientific">uncultured Friedmanniella sp</name>
    <dbReference type="NCBI Taxonomy" id="335381"/>
    <lineage>
        <taxon>Bacteria</taxon>
        <taxon>Bacillati</taxon>
        <taxon>Actinomycetota</taxon>
        <taxon>Actinomycetes</taxon>
        <taxon>Propionibacteriales</taxon>
        <taxon>Nocardioidaceae</taxon>
        <taxon>Friedmanniella</taxon>
        <taxon>environmental samples</taxon>
    </lineage>
</organism>
<dbReference type="EMBL" id="CADCTT010000303">
    <property type="protein sequence ID" value="CAA9322799.1"/>
    <property type="molecule type" value="Genomic_DNA"/>
</dbReference>
<feature type="compositionally biased region" description="Gly residues" evidence="1">
    <location>
        <begin position="52"/>
        <end position="62"/>
    </location>
</feature>
<accession>A0A6J4L9H2</accession>
<feature type="compositionally biased region" description="Basic and acidic residues" evidence="1">
    <location>
        <begin position="117"/>
        <end position="129"/>
    </location>
</feature>
<feature type="compositionally biased region" description="Low complexity" evidence="1">
    <location>
        <begin position="189"/>
        <end position="200"/>
    </location>
</feature>
<protein>
    <submittedName>
        <fullName evidence="2">Nitroreductase family protein</fullName>
    </submittedName>
</protein>
<feature type="compositionally biased region" description="Basic and acidic residues" evidence="1">
    <location>
        <begin position="63"/>
        <end position="79"/>
    </location>
</feature>